<dbReference type="PANTHER" id="PTHR30548">
    <property type="entry name" value="2-HYDROXYGLUTARYL-COA DEHYDRATASE, D-COMPONENT-RELATED"/>
    <property type="match status" value="1"/>
</dbReference>
<dbReference type="Proteomes" id="UP000009173">
    <property type="component" value="Chromosome"/>
</dbReference>
<dbReference type="HOGENOM" id="CLU_053697_1_1_7"/>
<dbReference type="AlphaFoldDB" id="A0A0H3A5Y5"/>
<dbReference type="Pfam" id="PF06050">
    <property type="entry name" value="HGD-D"/>
    <property type="match status" value="1"/>
</dbReference>
<accession>A0A0H3A5Y5</accession>
<dbReference type="Gene3D" id="3.40.50.11890">
    <property type="match status" value="1"/>
</dbReference>
<dbReference type="NCBIfam" id="NF040772">
    <property type="entry name" value="double_cubane"/>
    <property type="match status" value="1"/>
</dbReference>
<protein>
    <submittedName>
        <fullName evidence="2">2-hydroxyglutaryl-CoA dehydratase, D-component</fullName>
    </submittedName>
</protein>
<evidence type="ECO:0000313" key="2">
    <source>
        <dbReference type="EMBL" id="ABM27729.1"/>
    </source>
</evidence>
<proteinExistence type="inferred from homology"/>
<sequence>MSFASIDRLKDAAERNALAINEAKAAGRKVVGLYCLYSPAEIAIAAGAIPVVLCGTRQDPIAAAERTLPRNLCPLIKSSFGFAVEGSCPYLGAADLVVADTTCDGKKKMFELLGEMKPVHMLQLPHEQGPRALDYWRDELEALVRRMEADFGVTVTDDDLRGAIATMNRERRALKALMDLPRLNPSPVSGMTMLEMLFKLGFFSDRETIIRLAEDVVAEVHAAADAGALPERPRVPRILLTGVPVGMGSHKVVRLIEECGADVVCMENCTGYKKTLMVDEQGDPLTELARRYLATPCSVMTPNTGRFTMLADIARDFAVDGVVDLTWQACHTYNVEAHKVRSFFRETFDLPVLHIETDYSESDAEQLKVRIEAYLEMLGR</sequence>
<dbReference type="Gene3D" id="1.20.1270.370">
    <property type="match status" value="1"/>
</dbReference>
<dbReference type="SMR" id="A0A0H3A5Y5"/>
<gene>
    <name evidence="2" type="ordered locus">Dvul_0706</name>
</gene>
<dbReference type="InterPro" id="IPR047678">
    <property type="entry name" value="YjiM-like"/>
</dbReference>
<dbReference type="PANTHER" id="PTHR30548:SF6">
    <property type="entry name" value="DEHYDRATASE SUBUNIT YJIM-RELATED"/>
    <property type="match status" value="1"/>
</dbReference>
<dbReference type="RefSeq" id="WP_010939810.1">
    <property type="nucleotide sequence ID" value="NC_008751.1"/>
</dbReference>
<evidence type="ECO:0000313" key="3">
    <source>
        <dbReference type="Proteomes" id="UP000009173"/>
    </source>
</evidence>
<organism evidence="2 3">
    <name type="scientific">Nitratidesulfovibrio vulgaris (strain DP4)</name>
    <name type="common">Desulfovibrio vulgaris</name>
    <dbReference type="NCBI Taxonomy" id="391774"/>
    <lineage>
        <taxon>Bacteria</taxon>
        <taxon>Pseudomonadati</taxon>
        <taxon>Thermodesulfobacteriota</taxon>
        <taxon>Desulfovibrionia</taxon>
        <taxon>Desulfovibrionales</taxon>
        <taxon>Desulfovibrionaceae</taxon>
        <taxon>Nitratidesulfovibrio</taxon>
    </lineage>
</organism>
<dbReference type="Gene3D" id="3.40.50.11900">
    <property type="match status" value="1"/>
</dbReference>
<name>A0A0H3A5Y5_NITV4</name>
<dbReference type="InterPro" id="IPR010327">
    <property type="entry name" value="FldB/FldC_alpha/beta"/>
</dbReference>
<reference evidence="3" key="1">
    <citation type="journal article" date="2009" name="Environ. Microbiol.">
        <title>Contribution of mobile genetic elements to Desulfovibrio vulgaris genome plasticity.</title>
        <authorList>
            <person name="Walker C.B."/>
            <person name="Stolyar S."/>
            <person name="Chivian D."/>
            <person name="Pinel N."/>
            <person name="Gabster J.A."/>
            <person name="Dehal P.S."/>
            <person name="He Z."/>
            <person name="Yang Z.K."/>
            <person name="Yen H.C."/>
            <person name="Zhou J."/>
            <person name="Wall J.D."/>
            <person name="Hazen T.C."/>
            <person name="Arkin A.P."/>
            <person name="Stahl D.A."/>
        </authorList>
    </citation>
    <scope>NUCLEOTIDE SEQUENCE [LARGE SCALE GENOMIC DNA]</scope>
    <source>
        <strain evidence="3">DP4</strain>
    </source>
</reference>
<evidence type="ECO:0000256" key="1">
    <source>
        <dbReference type="ARBA" id="ARBA00005806"/>
    </source>
</evidence>
<dbReference type="EMBL" id="CP000527">
    <property type="protein sequence ID" value="ABM27729.1"/>
    <property type="molecule type" value="Genomic_DNA"/>
</dbReference>
<comment type="similarity">
    <text evidence="1">Belongs to the FldB/FldC dehydratase alpha/beta subunit family.</text>
</comment>
<dbReference type="KEGG" id="dvl:Dvul_0706"/>